<name>A0A0F9KE51_9ZZZZ</name>
<dbReference type="PANTHER" id="PTHR35134">
    <property type="entry name" value="NUCLEOTIDASE YQFW-RELATED"/>
    <property type="match status" value="1"/>
</dbReference>
<dbReference type="EMBL" id="LAZR01015356">
    <property type="protein sequence ID" value="KKM13550.1"/>
    <property type="molecule type" value="Genomic_DNA"/>
</dbReference>
<dbReference type="GO" id="GO:0008253">
    <property type="term" value="F:5'-nucleotidase activity"/>
    <property type="evidence" value="ECO:0007669"/>
    <property type="project" value="InterPro"/>
</dbReference>
<comment type="caution">
    <text evidence="1">The sequence shown here is derived from an EMBL/GenBank/DDBJ whole genome shotgun (WGS) entry which is preliminary data.</text>
</comment>
<dbReference type="AlphaFoldDB" id="A0A0F9KE51"/>
<dbReference type="Gene3D" id="3.40.50.1000">
    <property type="entry name" value="HAD superfamily/HAD-like"/>
    <property type="match status" value="1"/>
</dbReference>
<dbReference type="InterPro" id="IPR036412">
    <property type="entry name" value="HAD-like_sf"/>
</dbReference>
<dbReference type="InterPro" id="IPR052419">
    <property type="entry name" value="5_3-deoxyribonucleotidase-like"/>
</dbReference>
<dbReference type="Pfam" id="PF06941">
    <property type="entry name" value="NT5C"/>
    <property type="match status" value="1"/>
</dbReference>
<dbReference type="PANTHER" id="PTHR35134:SF2">
    <property type="entry name" value="NUCLEOTIDASE YQFW-RELATED"/>
    <property type="match status" value="1"/>
</dbReference>
<accession>A0A0F9KE51</accession>
<protein>
    <recommendedName>
        <fullName evidence="2">Nucleotidase</fullName>
    </recommendedName>
</protein>
<dbReference type="SUPFAM" id="SSF56784">
    <property type="entry name" value="HAD-like"/>
    <property type="match status" value="1"/>
</dbReference>
<proteinExistence type="predicted"/>
<gene>
    <name evidence="1" type="ORF">LCGC14_1715150</name>
</gene>
<evidence type="ECO:0000313" key="1">
    <source>
        <dbReference type="EMBL" id="KKM13550.1"/>
    </source>
</evidence>
<dbReference type="InterPro" id="IPR010708">
    <property type="entry name" value="5'(3')-deoxyribonucleotidase"/>
</dbReference>
<organism evidence="1">
    <name type="scientific">marine sediment metagenome</name>
    <dbReference type="NCBI Taxonomy" id="412755"/>
    <lineage>
        <taxon>unclassified sequences</taxon>
        <taxon>metagenomes</taxon>
        <taxon>ecological metagenomes</taxon>
    </lineage>
</organism>
<dbReference type="GO" id="GO:0009264">
    <property type="term" value="P:deoxyribonucleotide catabolic process"/>
    <property type="evidence" value="ECO:0007669"/>
    <property type="project" value="InterPro"/>
</dbReference>
<evidence type="ECO:0008006" key="2">
    <source>
        <dbReference type="Google" id="ProtNLM"/>
    </source>
</evidence>
<sequence>MKRIGIDCDGCVADYMAGAVPALEEKYGLKPDYSVEAYTIEEVFGLTRENRPPNMRQTLYIEDNLFAKLPVLEEGNKELTSQLWINLGPDLKIYFVTARDNHPIIVRDTREWLKRNTDHFDDIFHVQKKAEFCKLAGIKVMIEDEVRQISELLDAGIDVIMRDQPWNQHLPADPSGLEDNKGRLTRVYNWREMVEVAKEYYA</sequence>
<dbReference type="InterPro" id="IPR023214">
    <property type="entry name" value="HAD_sf"/>
</dbReference>
<reference evidence="1" key="1">
    <citation type="journal article" date="2015" name="Nature">
        <title>Complex archaea that bridge the gap between prokaryotes and eukaryotes.</title>
        <authorList>
            <person name="Spang A."/>
            <person name="Saw J.H."/>
            <person name="Jorgensen S.L."/>
            <person name="Zaremba-Niedzwiedzka K."/>
            <person name="Martijn J."/>
            <person name="Lind A.E."/>
            <person name="van Eijk R."/>
            <person name="Schleper C."/>
            <person name="Guy L."/>
            <person name="Ettema T.J."/>
        </authorList>
    </citation>
    <scope>NUCLEOTIDE SEQUENCE</scope>
</reference>